<sequence length="138" mass="15279">MSPIDSFRNITLSATAPGMQQATSDSLTLIFGVFGTFFAFANVLVVIYQYRTVVRSPGPNTDIDMHIRPASYTHRGDPPSDPEPEHYARYKFHQAQDMSKLHYTFDDIIILRKAKATVAFAVAASAASVFINTTGLFD</sequence>
<protein>
    <submittedName>
        <fullName evidence="1">Uncharacterized protein</fullName>
    </submittedName>
</protein>
<organism evidence="1 2">
    <name type="scientific">Lasiodiplodia mahajangana</name>
    <dbReference type="NCBI Taxonomy" id="1108764"/>
    <lineage>
        <taxon>Eukaryota</taxon>
        <taxon>Fungi</taxon>
        <taxon>Dikarya</taxon>
        <taxon>Ascomycota</taxon>
        <taxon>Pezizomycotina</taxon>
        <taxon>Dothideomycetes</taxon>
        <taxon>Dothideomycetes incertae sedis</taxon>
        <taxon>Botryosphaeriales</taxon>
        <taxon>Botryosphaeriaceae</taxon>
        <taxon>Lasiodiplodia</taxon>
    </lineage>
</organism>
<gene>
    <name evidence="1" type="ORF">O1611_g2989</name>
</gene>
<proteinExistence type="predicted"/>
<keyword evidence="2" id="KW-1185">Reference proteome</keyword>
<evidence type="ECO:0000313" key="2">
    <source>
        <dbReference type="Proteomes" id="UP001153332"/>
    </source>
</evidence>
<dbReference type="Proteomes" id="UP001153332">
    <property type="component" value="Unassembled WGS sequence"/>
</dbReference>
<comment type="caution">
    <text evidence="1">The sequence shown here is derived from an EMBL/GenBank/DDBJ whole genome shotgun (WGS) entry which is preliminary data.</text>
</comment>
<dbReference type="EMBL" id="JAPUUL010000454">
    <property type="protein sequence ID" value="KAJ8130642.1"/>
    <property type="molecule type" value="Genomic_DNA"/>
</dbReference>
<reference evidence="1" key="1">
    <citation type="submission" date="2022-12" db="EMBL/GenBank/DDBJ databases">
        <title>Genome Sequence of Lasiodiplodia mahajangana.</title>
        <authorList>
            <person name="Buettner E."/>
        </authorList>
    </citation>
    <scope>NUCLEOTIDE SEQUENCE</scope>
    <source>
        <strain evidence="1">VT137</strain>
    </source>
</reference>
<accession>A0ACC2JT11</accession>
<name>A0ACC2JT11_9PEZI</name>
<evidence type="ECO:0000313" key="1">
    <source>
        <dbReference type="EMBL" id="KAJ8130642.1"/>
    </source>
</evidence>